<dbReference type="Gene3D" id="1.10.10.410">
    <property type="match status" value="1"/>
</dbReference>
<dbReference type="InterPro" id="IPR042184">
    <property type="entry name" value="YqeY/Aim41_N"/>
</dbReference>
<dbReference type="PANTHER" id="PTHR28055:SF1">
    <property type="entry name" value="ALTERED INHERITANCE OF MITOCHONDRIA PROTEIN 41, MITOCHONDRIAL"/>
    <property type="match status" value="1"/>
</dbReference>
<dbReference type="EMBL" id="BAAAHQ010000021">
    <property type="protein sequence ID" value="GAA0933597.1"/>
    <property type="molecule type" value="Genomic_DNA"/>
</dbReference>
<protein>
    <recommendedName>
        <fullName evidence="4">GatB/YqeY domain-containing protein</fullName>
    </recommendedName>
</protein>
<dbReference type="Gene3D" id="1.10.1510.10">
    <property type="entry name" value="Uncharacterised protein YqeY/AIM41 PF09424, N-terminal domain"/>
    <property type="match status" value="1"/>
</dbReference>
<dbReference type="PANTHER" id="PTHR28055">
    <property type="entry name" value="ALTERED INHERITANCE OF MITOCHONDRIA PROTEIN 41, MITOCHONDRIAL"/>
    <property type="match status" value="1"/>
</dbReference>
<keyword evidence="3" id="KW-1185">Reference proteome</keyword>
<organism evidence="2 3">
    <name type="scientific">Nonomuraea longicatena</name>
    <dbReference type="NCBI Taxonomy" id="83682"/>
    <lineage>
        <taxon>Bacteria</taxon>
        <taxon>Bacillati</taxon>
        <taxon>Actinomycetota</taxon>
        <taxon>Actinomycetes</taxon>
        <taxon>Streptosporangiales</taxon>
        <taxon>Streptosporangiaceae</taxon>
        <taxon>Nonomuraea</taxon>
    </lineage>
</organism>
<name>A0ABP4A9W9_9ACTN</name>
<evidence type="ECO:0000256" key="1">
    <source>
        <dbReference type="SAM" id="MobiDB-lite"/>
    </source>
</evidence>
<dbReference type="InterPro" id="IPR019004">
    <property type="entry name" value="YqeY/Aim41"/>
</dbReference>
<sequence length="222" mass="23678">MEDAHRALPALQDGDVETAQPEPVALDDRGVAQSGHAETKQGQGDGGGFPHLLMMPDIWYGGCRRDGKMVRMSALKDKLQADLTVALKSRDEVRLRTIRMALAAVNVEEVAGKEARTLSDDEIVKVLTKEAKKRREAAEAFGNAGRAAQAQAELDEQAVLEEYLPAQLSDEELGALVEEAVAEVGATDPKAMGQVMKVLNPKVAGRAEGGRVAAAVRARLSG</sequence>
<accession>A0ABP4A9W9</accession>
<dbReference type="InterPro" id="IPR003789">
    <property type="entry name" value="Asn/Gln_tRNA_amidoTrase-B-like"/>
</dbReference>
<evidence type="ECO:0008006" key="4">
    <source>
        <dbReference type="Google" id="ProtNLM"/>
    </source>
</evidence>
<dbReference type="SUPFAM" id="SSF89095">
    <property type="entry name" value="GatB/YqeY motif"/>
    <property type="match status" value="1"/>
</dbReference>
<dbReference type="Pfam" id="PF09424">
    <property type="entry name" value="YqeY"/>
    <property type="match status" value="1"/>
</dbReference>
<evidence type="ECO:0000313" key="2">
    <source>
        <dbReference type="EMBL" id="GAA0933597.1"/>
    </source>
</evidence>
<evidence type="ECO:0000313" key="3">
    <source>
        <dbReference type="Proteomes" id="UP001501578"/>
    </source>
</evidence>
<dbReference type="Proteomes" id="UP001501578">
    <property type="component" value="Unassembled WGS sequence"/>
</dbReference>
<gene>
    <name evidence="2" type="ORF">GCM10009560_39960</name>
</gene>
<proteinExistence type="predicted"/>
<dbReference type="InterPro" id="IPR023168">
    <property type="entry name" value="GatB_Yqey_C_2"/>
</dbReference>
<feature type="region of interest" description="Disordered" evidence="1">
    <location>
        <begin position="30"/>
        <end position="49"/>
    </location>
</feature>
<reference evidence="3" key="1">
    <citation type="journal article" date="2019" name="Int. J. Syst. Evol. Microbiol.">
        <title>The Global Catalogue of Microorganisms (GCM) 10K type strain sequencing project: providing services to taxonomists for standard genome sequencing and annotation.</title>
        <authorList>
            <consortium name="The Broad Institute Genomics Platform"/>
            <consortium name="The Broad Institute Genome Sequencing Center for Infectious Disease"/>
            <person name="Wu L."/>
            <person name="Ma J."/>
        </authorList>
    </citation>
    <scope>NUCLEOTIDE SEQUENCE [LARGE SCALE GENOMIC DNA]</scope>
    <source>
        <strain evidence="3">JCM 11136</strain>
    </source>
</reference>
<comment type="caution">
    <text evidence="2">The sequence shown here is derived from an EMBL/GenBank/DDBJ whole genome shotgun (WGS) entry which is preliminary data.</text>
</comment>